<keyword evidence="4" id="KW-0808">Transferase</keyword>
<keyword evidence="5 6" id="KW-0833">Ubl conjugation pathway</keyword>
<evidence type="ECO:0000313" key="8">
    <source>
        <dbReference type="EMBL" id="PJF19668.1"/>
    </source>
</evidence>
<keyword evidence="9" id="KW-1185">Reference proteome</keyword>
<dbReference type="Proteomes" id="UP000240830">
    <property type="component" value="Unassembled WGS sequence"/>
</dbReference>
<dbReference type="EC" id="2.3.2.26" evidence="3"/>
<dbReference type="STRING" id="1246581.A0A2H9TPI5"/>
<dbReference type="OrthoDB" id="423283at2759"/>
<dbReference type="InterPro" id="IPR011989">
    <property type="entry name" value="ARM-like"/>
</dbReference>
<dbReference type="Gene3D" id="1.25.10.10">
    <property type="entry name" value="Leucine-rich Repeat Variant"/>
    <property type="match status" value="1"/>
</dbReference>
<dbReference type="InterPro" id="IPR045322">
    <property type="entry name" value="HECTD1/TRIP12-like"/>
</dbReference>
<dbReference type="Pfam" id="PF00632">
    <property type="entry name" value="HECT"/>
    <property type="match status" value="1"/>
</dbReference>
<dbReference type="GO" id="GO:0000209">
    <property type="term" value="P:protein polyubiquitination"/>
    <property type="evidence" value="ECO:0007669"/>
    <property type="project" value="TreeGrafter"/>
</dbReference>
<dbReference type="PROSITE" id="PS50237">
    <property type="entry name" value="HECT"/>
    <property type="match status" value="1"/>
</dbReference>
<dbReference type="SUPFAM" id="SSF48371">
    <property type="entry name" value="ARM repeat"/>
    <property type="match status" value="1"/>
</dbReference>
<dbReference type="GO" id="GO:0061630">
    <property type="term" value="F:ubiquitin protein ligase activity"/>
    <property type="evidence" value="ECO:0007669"/>
    <property type="project" value="UniProtKB-EC"/>
</dbReference>
<proteinExistence type="inferred from homology"/>
<dbReference type="PANTHER" id="PTHR45670:SF1">
    <property type="entry name" value="E3 UBIQUITIN-PROTEIN LIGASE HECTD1"/>
    <property type="match status" value="1"/>
</dbReference>
<evidence type="ECO:0000256" key="2">
    <source>
        <dbReference type="ARBA" id="ARBA00006331"/>
    </source>
</evidence>
<dbReference type="InterPro" id="IPR000569">
    <property type="entry name" value="HECT_dom"/>
</dbReference>
<comment type="caution">
    <text evidence="8">The sequence shown here is derived from an EMBL/GenBank/DDBJ whole genome shotgun (WGS) entry which is preliminary data.</text>
</comment>
<comment type="catalytic activity">
    <reaction evidence="1">
        <text>S-ubiquitinyl-[E2 ubiquitin-conjugating enzyme]-L-cysteine + [acceptor protein]-L-lysine = [E2 ubiquitin-conjugating enzyme]-L-cysteine + N(6)-ubiquitinyl-[acceptor protein]-L-lysine.</text>
        <dbReference type="EC" id="2.3.2.26"/>
    </reaction>
</comment>
<evidence type="ECO:0000256" key="4">
    <source>
        <dbReference type="ARBA" id="ARBA00022679"/>
    </source>
</evidence>
<protein>
    <recommendedName>
        <fullName evidence="3">HECT-type E3 ubiquitin transferase</fullName>
        <ecNumber evidence="3">2.3.2.26</ecNumber>
    </recommendedName>
</protein>
<evidence type="ECO:0000256" key="1">
    <source>
        <dbReference type="ARBA" id="ARBA00000885"/>
    </source>
</evidence>
<evidence type="ECO:0000256" key="6">
    <source>
        <dbReference type="PROSITE-ProRule" id="PRU00104"/>
    </source>
</evidence>
<evidence type="ECO:0000259" key="7">
    <source>
        <dbReference type="PROSITE" id="PS50237"/>
    </source>
</evidence>
<dbReference type="Gene3D" id="3.30.2410.10">
    <property type="entry name" value="Hect, E3 ligase catalytic domain"/>
    <property type="match status" value="1"/>
</dbReference>
<evidence type="ECO:0000313" key="9">
    <source>
        <dbReference type="Proteomes" id="UP000240830"/>
    </source>
</evidence>
<dbReference type="GO" id="GO:0043161">
    <property type="term" value="P:proteasome-mediated ubiquitin-dependent protein catabolic process"/>
    <property type="evidence" value="ECO:0007669"/>
    <property type="project" value="TreeGrafter"/>
</dbReference>
<dbReference type="PANTHER" id="PTHR45670">
    <property type="entry name" value="E3 UBIQUITIN-PROTEIN LIGASE TRIP12"/>
    <property type="match status" value="1"/>
</dbReference>
<dbReference type="SMART" id="SM00119">
    <property type="entry name" value="HECTc"/>
    <property type="match status" value="1"/>
</dbReference>
<dbReference type="InterPro" id="IPR035983">
    <property type="entry name" value="Hect_E3_ubiquitin_ligase"/>
</dbReference>
<dbReference type="Gene3D" id="3.30.2160.10">
    <property type="entry name" value="Hect, E3 ligase catalytic domain"/>
    <property type="match status" value="1"/>
</dbReference>
<dbReference type="AlphaFoldDB" id="A0A2H9TPI5"/>
<reference evidence="8 9" key="1">
    <citation type="submission" date="2016-10" db="EMBL/GenBank/DDBJ databases">
        <title>The genome of Paramicrosporidium saccamoebae is the missing link in understanding Cryptomycota and Microsporidia evolution.</title>
        <authorList>
            <person name="Quandt C.A."/>
            <person name="Beaudet D."/>
            <person name="Corsaro D."/>
            <person name="Michel R."/>
            <person name="Corradi N."/>
            <person name="James T."/>
        </authorList>
    </citation>
    <scope>NUCLEOTIDE SEQUENCE [LARGE SCALE GENOMIC DNA]</scope>
    <source>
        <strain evidence="8 9">KSL3</strain>
    </source>
</reference>
<comment type="similarity">
    <text evidence="2">Belongs to the UPL family. K-HECT subfamily.</text>
</comment>
<organism evidence="8 9">
    <name type="scientific">Paramicrosporidium saccamoebae</name>
    <dbReference type="NCBI Taxonomy" id="1246581"/>
    <lineage>
        <taxon>Eukaryota</taxon>
        <taxon>Fungi</taxon>
        <taxon>Fungi incertae sedis</taxon>
        <taxon>Cryptomycota</taxon>
        <taxon>Cryptomycota incertae sedis</taxon>
        <taxon>Paramicrosporidium</taxon>
    </lineage>
</organism>
<evidence type="ECO:0000256" key="5">
    <source>
        <dbReference type="ARBA" id="ARBA00022786"/>
    </source>
</evidence>
<feature type="active site" description="Glycyl thioester intermediate" evidence="6">
    <location>
        <position position="1074"/>
    </location>
</feature>
<gene>
    <name evidence="8" type="ORF">PSACC_00508</name>
</gene>
<name>A0A2H9TPI5_9FUNG</name>
<sequence>MEGIRLLQQRTLLPQVENIKACIALGDDTQLIMQLHHTNDFLLTFTETFAEVAPNQDNDFGGLGSILAKFLDSGCLNPEVLIAACRCIKIITDHSRLATKDMIEHGILNVLVGFLTNIEFIDLAEAAIDCLASFTQGFPRKSLRSGSLPALLSHLDFFSRATQLSVLKAATSLAKSAKPEDYKGFIVPVLPDLEILLKSSSGDSGKLLEILKIYQSIANSPAIFDLLAGNREMARIFLLLCHELKDLAIWLVSFKLYAKLLLASPSGNVRDIMELSMAQLNAQVASISDQSEPTIIGVLEAILPLLYPDDSVISRLPIEVIPKNGKLDLILSPRIQVSLCIQEQKHIIPDDLTFDFYEILNAIHLYLPCSRETKTLCMIASLGVCLQGSNDVNLLEGCIENFCSTVVTRNSSTCVLALISLIILFESVPESHNTMYKFTSEPSGWRVDQLNILFKKALTKAARVLDCPYGANSISELAFDVETALFSKFKGGSKELSKWKGIIASLRELALENDPDSIPELLKTMDEVQQYICRHDHEYPMLLLELPKGSGHPLEPLMFVARPVKVSFSALIEGRQSISSRLITVDPMSSPADIFSAISEQPMSTEALLNMSVDMSTAKQPTSSVNWTEYKCSMKINDNIISGLDAEKCILSYTLHGMEKIENFASAFGPLFNNVIEIRIQHGRAEKASQEAYSPMSEDLRACFDSLDLASQTCCQEPNLLSHLNNLRLLRKLKRQLKQVLLVSAGYIPPAWHGLMQRFPFLFDFDTKVEYLRIQTAYKAETGIDPSDSIVKLARIKRGPTLEFYSMISELVQTSSMWLSDATSEQVQWKCGLYPSPIARKECFSQLGLLVARAILDNRILDLPLNEVFVGYLLGKNSPLSLRTLARVDPDMANSLKKLYELPNSALSDFAFVHPAFSQVELCPNGESKILSQANLDEYLDCILRLILETSIKEAGIAFVEAFNLILPFEAFRIFTVDEFLRQINGERNQNWVPQTILREIKADHGYTKENQQIQWLAEVFSEMDPGNKGRLIRFLTGGPQLPSGGWAKLRPALTVVCRTCDHPDQSLPTVMTCANYLKLPRYSSKDILRAKLLMAIEEGSGSFLLS</sequence>
<dbReference type="EMBL" id="MTSL01000048">
    <property type="protein sequence ID" value="PJF19668.1"/>
    <property type="molecule type" value="Genomic_DNA"/>
</dbReference>
<accession>A0A2H9TPI5</accession>
<evidence type="ECO:0000256" key="3">
    <source>
        <dbReference type="ARBA" id="ARBA00012485"/>
    </source>
</evidence>
<dbReference type="SUPFAM" id="SSF56204">
    <property type="entry name" value="Hect, E3 ligase catalytic domain"/>
    <property type="match status" value="1"/>
</dbReference>
<dbReference type="Gene3D" id="3.90.1750.10">
    <property type="entry name" value="Hect, E3 ligase catalytic domains"/>
    <property type="match status" value="1"/>
</dbReference>
<feature type="domain" description="HECT" evidence="7">
    <location>
        <begin position="763"/>
        <end position="1107"/>
    </location>
</feature>
<dbReference type="InterPro" id="IPR016024">
    <property type="entry name" value="ARM-type_fold"/>
</dbReference>